<dbReference type="Gene3D" id="3.30.460.10">
    <property type="entry name" value="Beta Polymerase, domain 2"/>
    <property type="match status" value="1"/>
</dbReference>
<evidence type="ECO:0000259" key="7">
    <source>
        <dbReference type="Pfam" id="PF22600"/>
    </source>
</evidence>
<keyword evidence="4" id="KW-0460">Magnesium</keyword>
<evidence type="ECO:0000256" key="3">
    <source>
        <dbReference type="ARBA" id="ARBA00022723"/>
    </source>
</evidence>
<organism evidence="8 9">
    <name type="scientific">Somion occarium</name>
    <dbReference type="NCBI Taxonomy" id="3059160"/>
    <lineage>
        <taxon>Eukaryota</taxon>
        <taxon>Fungi</taxon>
        <taxon>Dikarya</taxon>
        <taxon>Basidiomycota</taxon>
        <taxon>Agaricomycotina</taxon>
        <taxon>Agaricomycetes</taxon>
        <taxon>Polyporales</taxon>
        <taxon>Cerrenaceae</taxon>
        <taxon>Somion</taxon>
    </lineage>
</organism>
<feature type="compositionally biased region" description="Basic and acidic residues" evidence="5">
    <location>
        <begin position="114"/>
        <end position="151"/>
    </location>
</feature>
<dbReference type="PANTHER" id="PTHR23092">
    <property type="entry name" value="POLY(A) RNA POLYMERASE"/>
    <property type="match status" value="1"/>
</dbReference>
<feature type="domain" description="Poly(A) RNA polymerase mitochondrial-like central palm" evidence="7">
    <location>
        <begin position="220"/>
        <end position="354"/>
    </location>
</feature>
<proteinExistence type="inferred from homology"/>
<keyword evidence="3" id="KW-0479">Metal-binding</keyword>
<feature type="compositionally biased region" description="Acidic residues" evidence="5">
    <location>
        <begin position="659"/>
        <end position="673"/>
    </location>
</feature>
<dbReference type="SUPFAM" id="SSF81631">
    <property type="entry name" value="PAP/OAS1 substrate-binding domain"/>
    <property type="match status" value="1"/>
</dbReference>
<feature type="compositionally biased region" description="Polar residues" evidence="5">
    <location>
        <begin position="51"/>
        <end position="73"/>
    </location>
</feature>
<evidence type="ECO:0000256" key="1">
    <source>
        <dbReference type="ARBA" id="ARBA00008593"/>
    </source>
</evidence>
<feature type="compositionally biased region" description="Low complexity" evidence="5">
    <location>
        <begin position="21"/>
        <end position="34"/>
    </location>
</feature>
<feature type="domain" description="PAP-associated" evidence="6">
    <location>
        <begin position="413"/>
        <end position="471"/>
    </location>
</feature>
<feature type="compositionally biased region" description="Acidic residues" evidence="5">
    <location>
        <begin position="693"/>
        <end position="704"/>
    </location>
</feature>
<dbReference type="EC" id="2.7.7.19" evidence="2"/>
<feature type="region of interest" description="Disordered" evidence="5">
    <location>
        <begin position="1"/>
        <end position="163"/>
    </location>
</feature>
<dbReference type="InterPro" id="IPR045862">
    <property type="entry name" value="Trf4-like"/>
</dbReference>
<feature type="compositionally biased region" description="Basic and acidic residues" evidence="5">
    <location>
        <begin position="705"/>
        <end position="719"/>
    </location>
</feature>
<evidence type="ECO:0000256" key="4">
    <source>
        <dbReference type="ARBA" id="ARBA00022842"/>
    </source>
</evidence>
<evidence type="ECO:0000256" key="2">
    <source>
        <dbReference type="ARBA" id="ARBA00012388"/>
    </source>
</evidence>
<feature type="compositionally biased region" description="Basic and acidic residues" evidence="5">
    <location>
        <begin position="605"/>
        <end position="618"/>
    </location>
</feature>
<dbReference type="Pfam" id="PF03828">
    <property type="entry name" value="PAP_assoc"/>
    <property type="match status" value="1"/>
</dbReference>
<dbReference type="InterPro" id="IPR043519">
    <property type="entry name" value="NT_sf"/>
</dbReference>
<dbReference type="SUPFAM" id="SSF81301">
    <property type="entry name" value="Nucleotidyltransferase"/>
    <property type="match status" value="1"/>
</dbReference>
<dbReference type="Pfam" id="PF22600">
    <property type="entry name" value="MTPAP-like_central"/>
    <property type="match status" value="1"/>
</dbReference>
<dbReference type="InterPro" id="IPR002058">
    <property type="entry name" value="PAP_assoc"/>
</dbReference>
<dbReference type="Proteomes" id="UP001497453">
    <property type="component" value="Chromosome 3"/>
</dbReference>
<dbReference type="PANTHER" id="PTHR23092:SF15">
    <property type="entry name" value="INACTIVE NON-CANONICAL POLY(A) RNA POLYMERASE PROTEIN TRF4-2-RELATED"/>
    <property type="match status" value="1"/>
</dbReference>
<feature type="region of interest" description="Disordered" evidence="5">
    <location>
        <begin position="563"/>
        <end position="733"/>
    </location>
</feature>
<dbReference type="EMBL" id="OZ037946">
    <property type="protein sequence ID" value="CAL1705451.1"/>
    <property type="molecule type" value="Genomic_DNA"/>
</dbReference>
<feature type="compositionally biased region" description="Polar residues" evidence="5">
    <location>
        <begin position="82"/>
        <end position="92"/>
    </location>
</feature>
<accession>A0ABP1DC43</accession>
<evidence type="ECO:0000259" key="6">
    <source>
        <dbReference type="Pfam" id="PF03828"/>
    </source>
</evidence>
<evidence type="ECO:0000256" key="5">
    <source>
        <dbReference type="SAM" id="MobiDB-lite"/>
    </source>
</evidence>
<gene>
    <name evidence="8" type="ORF">GFSPODELE1_LOCUS5431</name>
</gene>
<sequence length="733" mass="82308">MASLPARPKSARIASSKPTPSASRSTSVGASSSAESRKSRRKNKNKKVDTQSEAGPSNSNNAVVDSPPNDNGASSSTSGSSMRANGHSSTFPESDFIPFSFDDEPELYEEPEAVDSKGKQKANDTQTENEKEPYAREWDKGKSRMLAKDSRSQAGQKRKSEQLDFNDDYLNKKQRVDAASRRAPWVWDVDWESCNNVAEMYVYLFVMRLWLEMIDCWCRLHREVDDFINFISPTPVEEDIRTMTVALISRAVTEAFPDAKVLPFGSYETKLYLPLGDIDLVVISNSMAYSKTSNVLRALANTVKRANLTDKVRIIDKAKVPIIKFQTRHGRFSVDMSINQVNGIAAGKIIKHFLRELPALRPLVLIIKSFLSQRSMNEVFTGGLGSYSIVCLAISFLQMHPKIRRGEIDPTKNLGVLMMEFFELYGCYFNYEEVGISLRDGGSYYNKQQRGWYDYRSRYLLSIEDPGDASNDISRGTYNIMKVRTTLAGAHGIMTAAAYLHAGFISSRRGNRGRDRHDNPEDLSILASVMGVTQETINHRKLVQEVYDSQVLHRMLGVEPTIPVTEEVKRPNGNNKSSSSRCKPMSQTRSREAQESVKSAWNESDVDHSFDHSAAHASDEEEESRYGIANVREPHSQPPIKRRRTGKPEDEHTVFTSDASEEEVDELDPDPDPEPSVHLNVGTDDYDAHAVSEEESEYDVDGDEGEIKGPASEKRERTRSFWLSKGVDMGIID</sequence>
<comment type="similarity">
    <text evidence="1">Belongs to the DNA polymerase type-B-like family.</text>
</comment>
<dbReference type="InterPro" id="IPR054708">
    <property type="entry name" value="MTPAP-like_central"/>
</dbReference>
<keyword evidence="9" id="KW-1185">Reference proteome</keyword>
<feature type="compositionally biased region" description="Acidic residues" evidence="5">
    <location>
        <begin position="101"/>
        <end position="113"/>
    </location>
</feature>
<name>A0ABP1DC43_9APHY</name>
<dbReference type="Gene3D" id="1.10.1410.10">
    <property type="match status" value="1"/>
</dbReference>
<evidence type="ECO:0000313" key="8">
    <source>
        <dbReference type="EMBL" id="CAL1705451.1"/>
    </source>
</evidence>
<feature type="compositionally biased region" description="Polar residues" evidence="5">
    <location>
        <begin position="572"/>
        <end position="588"/>
    </location>
</feature>
<evidence type="ECO:0000313" key="9">
    <source>
        <dbReference type="Proteomes" id="UP001497453"/>
    </source>
</evidence>
<reference evidence="9" key="1">
    <citation type="submission" date="2024-04" db="EMBL/GenBank/DDBJ databases">
        <authorList>
            <person name="Shaw F."/>
            <person name="Minotto A."/>
        </authorList>
    </citation>
    <scope>NUCLEOTIDE SEQUENCE [LARGE SCALE GENOMIC DNA]</scope>
</reference>
<dbReference type="CDD" id="cd05402">
    <property type="entry name" value="NT_PAP_TUTase"/>
    <property type="match status" value="1"/>
</dbReference>
<protein>
    <recommendedName>
        <fullName evidence="2">polynucleotide adenylyltransferase</fullName>
        <ecNumber evidence="2">2.7.7.19</ecNumber>
    </recommendedName>
</protein>